<name>A0A938B4F3_UNCTE</name>
<evidence type="ECO:0000256" key="2">
    <source>
        <dbReference type="ARBA" id="ARBA00022801"/>
    </source>
</evidence>
<sequence length="172" mass="18605">MSSPGAPPSLILASASPRRRELLAQLAVPFTILPADIDERVLPAEAPWAYARRVAYAKARHVARQRPDAVVLGADSVVILEQHIFGKPHDTEDAAQMLRRLSGRTHTVMTALAIIHQTRQIHCLDAVSTRVRFHTLTPDAIAQYIATGEPMDKAGAYAIQGAAAAFVAAWEG</sequence>
<keyword evidence="3" id="KW-0546">Nucleotide metabolism</keyword>
<dbReference type="NCBIfam" id="TIGR00172">
    <property type="entry name" value="maf"/>
    <property type="match status" value="1"/>
</dbReference>
<dbReference type="PANTHER" id="PTHR43213:SF5">
    <property type="entry name" value="BIFUNCTIONAL DTTP_UTP PYROPHOSPHATASE_METHYLTRANSFERASE PROTEIN-RELATED"/>
    <property type="match status" value="1"/>
</dbReference>
<evidence type="ECO:0000256" key="3">
    <source>
        <dbReference type="ARBA" id="ARBA00023080"/>
    </source>
</evidence>
<proteinExistence type="inferred from homology"/>
<dbReference type="EMBL" id="VGLS01000883">
    <property type="protein sequence ID" value="MBM3226366.1"/>
    <property type="molecule type" value="Genomic_DNA"/>
</dbReference>
<gene>
    <name evidence="4" type="ORF">FJZ47_21595</name>
</gene>
<reference evidence="4" key="1">
    <citation type="submission" date="2019-03" db="EMBL/GenBank/DDBJ databases">
        <title>Lake Tanganyika Metagenome-Assembled Genomes (MAGs).</title>
        <authorList>
            <person name="Tran P."/>
        </authorList>
    </citation>
    <scope>NUCLEOTIDE SEQUENCE</scope>
    <source>
        <strain evidence="4">K_DeepCast_65m_m2_066</strain>
    </source>
</reference>
<dbReference type="Pfam" id="PF02545">
    <property type="entry name" value="Maf"/>
    <property type="match status" value="1"/>
</dbReference>
<dbReference type="Gene3D" id="3.90.950.10">
    <property type="match status" value="1"/>
</dbReference>
<dbReference type="Proteomes" id="UP000712673">
    <property type="component" value="Unassembled WGS sequence"/>
</dbReference>
<evidence type="ECO:0000313" key="4">
    <source>
        <dbReference type="EMBL" id="MBM3226366.1"/>
    </source>
</evidence>
<comment type="caution">
    <text evidence="4">The sequence shown here is derived from an EMBL/GenBank/DDBJ whole genome shotgun (WGS) entry which is preliminary data.</text>
</comment>
<dbReference type="PIRSF" id="PIRSF006305">
    <property type="entry name" value="Maf"/>
    <property type="match status" value="1"/>
</dbReference>
<dbReference type="InterPro" id="IPR029001">
    <property type="entry name" value="ITPase-like_fam"/>
</dbReference>
<dbReference type="AlphaFoldDB" id="A0A938B4F3"/>
<feature type="non-terminal residue" evidence="4">
    <location>
        <position position="172"/>
    </location>
</feature>
<organism evidence="4 5">
    <name type="scientific">Tectimicrobiota bacterium</name>
    <dbReference type="NCBI Taxonomy" id="2528274"/>
    <lineage>
        <taxon>Bacteria</taxon>
        <taxon>Pseudomonadati</taxon>
        <taxon>Nitrospinota/Tectimicrobiota group</taxon>
        <taxon>Candidatus Tectimicrobiota</taxon>
    </lineage>
</organism>
<comment type="cofactor">
    <cofactor evidence="1">
        <name>a divalent metal cation</name>
        <dbReference type="ChEBI" id="CHEBI:60240"/>
    </cofactor>
</comment>
<evidence type="ECO:0000256" key="1">
    <source>
        <dbReference type="ARBA" id="ARBA00001968"/>
    </source>
</evidence>
<dbReference type="GO" id="GO:0047429">
    <property type="term" value="F:nucleoside triphosphate diphosphatase activity"/>
    <property type="evidence" value="ECO:0007669"/>
    <property type="project" value="InterPro"/>
</dbReference>
<dbReference type="PANTHER" id="PTHR43213">
    <property type="entry name" value="BIFUNCTIONAL DTTP/UTP PYROPHOSPHATASE/METHYLTRANSFERASE PROTEIN-RELATED"/>
    <property type="match status" value="1"/>
</dbReference>
<dbReference type="SUPFAM" id="SSF52972">
    <property type="entry name" value="ITPase-like"/>
    <property type="match status" value="1"/>
</dbReference>
<dbReference type="InterPro" id="IPR003697">
    <property type="entry name" value="Maf-like"/>
</dbReference>
<accession>A0A938B4F3</accession>
<dbReference type="CDD" id="cd00555">
    <property type="entry name" value="Maf"/>
    <property type="match status" value="1"/>
</dbReference>
<dbReference type="GO" id="GO:0009117">
    <property type="term" value="P:nucleotide metabolic process"/>
    <property type="evidence" value="ECO:0007669"/>
    <property type="project" value="UniProtKB-KW"/>
</dbReference>
<protein>
    <submittedName>
        <fullName evidence="4">Septum formation inhibitor Maf</fullName>
    </submittedName>
</protein>
<evidence type="ECO:0000313" key="5">
    <source>
        <dbReference type="Proteomes" id="UP000712673"/>
    </source>
</evidence>
<dbReference type="HAMAP" id="MF_00528">
    <property type="entry name" value="Maf"/>
    <property type="match status" value="1"/>
</dbReference>
<keyword evidence="2" id="KW-0378">Hydrolase</keyword>